<dbReference type="InterPro" id="IPR056600">
    <property type="entry name" value="GBD_T9SS_assoc"/>
</dbReference>
<dbReference type="InterPro" id="IPR036116">
    <property type="entry name" value="FN3_sf"/>
</dbReference>
<protein>
    <recommendedName>
        <fullName evidence="7">T9SS C-terminal target domain-containing protein</fullName>
    </recommendedName>
</protein>
<feature type="domain" description="Fibronectin type-III" evidence="4">
    <location>
        <begin position="697"/>
        <end position="793"/>
    </location>
</feature>
<reference evidence="5 6" key="1">
    <citation type="submission" date="2018-11" db="EMBL/GenBank/DDBJ databases">
        <title>Flavobacterium sp. nov., YIM 102600 draft genome.</title>
        <authorList>
            <person name="Li G."/>
            <person name="Jiang Y."/>
        </authorList>
    </citation>
    <scope>NUCLEOTIDE SEQUENCE [LARGE SCALE GENOMIC DNA]</scope>
    <source>
        <strain evidence="5 6">YIM 102600</strain>
    </source>
</reference>
<keyword evidence="1" id="KW-0677">Repeat</keyword>
<proteinExistence type="predicted"/>
<dbReference type="EMBL" id="RQVR01000013">
    <property type="protein sequence ID" value="RRJ89932.1"/>
    <property type="molecule type" value="Genomic_DNA"/>
</dbReference>
<dbReference type="InterPro" id="IPR003961">
    <property type="entry name" value="FN3_dom"/>
</dbReference>
<accession>A0A3P3W4A6</accession>
<dbReference type="RefSeq" id="WP_125013222.1">
    <property type="nucleotide sequence ID" value="NZ_RQVR01000013.1"/>
</dbReference>
<dbReference type="SUPFAM" id="SSF49265">
    <property type="entry name" value="Fibronectin type III"/>
    <property type="match status" value="2"/>
</dbReference>
<dbReference type="Gene3D" id="2.60.40.10">
    <property type="entry name" value="Immunoglobulins"/>
    <property type="match status" value="3"/>
</dbReference>
<evidence type="ECO:0008006" key="7">
    <source>
        <dbReference type="Google" id="ProtNLM"/>
    </source>
</evidence>
<feature type="domain" description="Ig-like" evidence="3">
    <location>
        <begin position="1563"/>
        <end position="1638"/>
    </location>
</feature>
<dbReference type="CDD" id="cd00063">
    <property type="entry name" value="FN3"/>
    <property type="match status" value="2"/>
</dbReference>
<feature type="signal peptide" evidence="2">
    <location>
        <begin position="1"/>
        <end position="19"/>
    </location>
</feature>
<dbReference type="InterPro" id="IPR049804">
    <property type="entry name" value="Choice_anch_L"/>
</dbReference>
<evidence type="ECO:0000259" key="3">
    <source>
        <dbReference type="PROSITE" id="PS50835"/>
    </source>
</evidence>
<dbReference type="SMART" id="SM00060">
    <property type="entry name" value="FN3"/>
    <property type="match status" value="4"/>
</dbReference>
<keyword evidence="2" id="KW-0732">Signal</keyword>
<dbReference type="InterPro" id="IPR007110">
    <property type="entry name" value="Ig-like_dom"/>
</dbReference>
<dbReference type="OrthoDB" id="608579at2"/>
<dbReference type="InterPro" id="IPR050991">
    <property type="entry name" value="ECM_Regulatory_Proteins"/>
</dbReference>
<keyword evidence="6" id="KW-1185">Reference proteome</keyword>
<dbReference type="SUPFAM" id="SSF48726">
    <property type="entry name" value="Immunoglobulin"/>
    <property type="match status" value="1"/>
</dbReference>
<comment type="caution">
    <text evidence="5">The sequence shown here is derived from an EMBL/GenBank/DDBJ whole genome shotgun (WGS) entry which is preliminary data.</text>
</comment>
<feature type="non-terminal residue" evidence="5">
    <location>
        <position position="1811"/>
    </location>
</feature>
<dbReference type="PANTHER" id="PTHR46708:SF2">
    <property type="entry name" value="FIBRONECTIN TYPE-III DOMAIN-CONTAINING PROTEIN"/>
    <property type="match status" value="1"/>
</dbReference>
<dbReference type="Pfam" id="PF23759">
    <property type="entry name" value="GBD_T9SS_assoc"/>
    <property type="match status" value="2"/>
</dbReference>
<dbReference type="NCBIfam" id="NF038128">
    <property type="entry name" value="choice_anch_J"/>
    <property type="match status" value="2"/>
</dbReference>
<feature type="domain" description="Fibronectin type-III" evidence="4">
    <location>
        <begin position="907"/>
        <end position="997"/>
    </location>
</feature>
<gene>
    <name evidence="5" type="ORF">EG849_11450</name>
</gene>
<dbReference type="InterPro" id="IPR011628">
    <property type="entry name" value="Cleaved_adhesin"/>
</dbReference>
<evidence type="ECO:0000259" key="4">
    <source>
        <dbReference type="PROSITE" id="PS50853"/>
    </source>
</evidence>
<evidence type="ECO:0000313" key="5">
    <source>
        <dbReference type="EMBL" id="RRJ89932.1"/>
    </source>
</evidence>
<dbReference type="Gene3D" id="2.60.120.200">
    <property type="match status" value="2"/>
</dbReference>
<name>A0A3P3W4A6_9FLAO</name>
<feature type="chain" id="PRO_5017956342" description="T9SS C-terminal target domain-containing protein" evidence="2">
    <location>
        <begin position="20"/>
        <end position="1811"/>
    </location>
</feature>
<evidence type="ECO:0000256" key="1">
    <source>
        <dbReference type="ARBA" id="ARBA00022737"/>
    </source>
</evidence>
<dbReference type="PROSITE" id="PS50835">
    <property type="entry name" value="IG_LIKE"/>
    <property type="match status" value="1"/>
</dbReference>
<dbReference type="InterPro" id="IPR013783">
    <property type="entry name" value="Ig-like_fold"/>
</dbReference>
<feature type="domain" description="Fibronectin type-III" evidence="4">
    <location>
        <begin position="442"/>
        <end position="533"/>
    </location>
</feature>
<evidence type="ECO:0000256" key="2">
    <source>
        <dbReference type="SAM" id="SignalP"/>
    </source>
</evidence>
<dbReference type="Pfam" id="PF00041">
    <property type="entry name" value="fn3"/>
    <property type="match status" value="2"/>
</dbReference>
<dbReference type="NCBIfam" id="NF038133">
    <property type="entry name" value="choice_anch_L"/>
    <property type="match status" value="1"/>
</dbReference>
<organism evidence="5 6">
    <name type="scientific">Flavobacterium macacae</name>
    <dbReference type="NCBI Taxonomy" id="2488993"/>
    <lineage>
        <taxon>Bacteria</taxon>
        <taxon>Pseudomonadati</taxon>
        <taxon>Bacteroidota</taxon>
        <taxon>Flavobacteriia</taxon>
        <taxon>Flavobacteriales</taxon>
        <taxon>Flavobacteriaceae</taxon>
        <taxon>Flavobacterium</taxon>
    </lineage>
</organism>
<dbReference type="Proteomes" id="UP000271937">
    <property type="component" value="Unassembled WGS sequence"/>
</dbReference>
<dbReference type="Pfam" id="PF07675">
    <property type="entry name" value="Cleaved_Adhesin"/>
    <property type="match status" value="2"/>
</dbReference>
<evidence type="ECO:0000313" key="6">
    <source>
        <dbReference type="Proteomes" id="UP000271937"/>
    </source>
</evidence>
<dbReference type="PROSITE" id="PS50853">
    <property type="entry name" value="FN3"/>
    <property type="match status" value="3"/>
</dbReference>
<dbReference type="PANTHER" id="PTHR46708">
    <property type="entry name" value="TENASCIN"/>
    <property type="match status" value="1"/>
</dbReference>
<sequence length="1811" mass="190480">MKKITLLFLMCFSSFLGFAQVALNEGFDSTANPSGGTWVLNSGTWAIFDNGVGTQGSWAPTSSPTLVHQGTRSVQMNGTNDNLGIGNTSQDWMVTPAVTVPTNGQLKFFTRLQTAGNQGSIFQIRVSTTSQTDVSTFTVLQEWNELTLMGTFNTYEEKTVPLNLPAGSTVYVAFVMLNTQISNTVSSERWLVDTVKILEQCVDPTNLGTGAVTPTSASLTWGNPGGATEWEIEIVSQATPAPTGHGIVYSGLPPYASTGTATGSPLQQVPYISGEDYKYYVRAICSSVGTTSNWVGPFSFSISAIGETCSSAIQITSLPFSTTDDTSNYADTIEGTPGTSCNVTSSYLNGDDVFYAYTATETGVISISMTPTATYSGIFVYNGCSNVGVSCIAGVGNSGTGIREIPSLAVTAGQTYIIVISTWATPQSTPYTLIIQKVNCTPPTGLAASNISTTAATLSWANPGNLASSWQVDVQTAGTPIPSGAGVTTTNNAAYPAGGLLASTAYRFYVRADCGDGTFSTWAGPFLFNTQCASFNVPFFEGFNSTSPTQFCWTVLNLNGDTDAWNMDYATNPFEGNQSAVILTDGNAGNNNDWLVSPTINLTGNQRLKYHYRVQSVGEPDAFEVKLSTTGVGQANFTTTLVPLATYNNITYVERIVNMNGITGPVNIAWHVPQGGPDGWRLYIDSVIVEDIPSCPVPFNLTATNFNTNSAQLSWTAGNVETQWQVVVQAPGTGVPAATAGGTPVGNNYVATTTAAGVPLTAATQYEYYVRAYCAADDVSLWVGPFLFNTAICDLVNQCNYKFVMTDSFGDGWNGNTMSIRQNGIVVATIGSTFTTGAGPITINVPLCNGIPFELFWNSGGSFAGEVGIQVIDAFEEDVYTKLPGQGTANSLLYTGLVDCTPPTCPKPQNLTVTNIGLTNAVLNWTEMGSATSWEVIYQPAGSNTPTGTSVIVTTAPPYTLEGLTSGTAYSFFIRALCSTTDLSNWSGPRNFATAIANDDCANATVVPVNPDLNCTQVVSGILIGATASPEANTCFGNDDDDVWFEFVATATSHLISLNNVAGSTTDLFHVLYQGDVCGSLTQIYCSDPNTSQANGLTIGNTYKIRVYSYSSTPQTTSFDVCVRTPVPPIAVNGTQYTIEQLVQEVLIGSECAIVTNVTSRTGTNFGQSNGIGYFEQNGSSFPFANGVVLSTGNISEAEGPYPGDNTGTESSTWLGDADLNALIVPGGNTAGLNNASVLEFDFVPLTDEISFDFLFASSEYGTFQCSYSDAFAFILTGADGVSQNLAVIPGTTTPVSVVNIRDAQYNSGCASANVEYFGQYNVNDPEASAIGYGGQTVVMTAQSPVNIGETYHIKLVIADYNDSSFNSAVFLAGGSFNIGDINLGVDLTVAGGNAVCGGEPFTITSGLDPNDYDFVWTDENGVVIPNENGPNLTVTQTGTYTLAAAFSGSTCAVSASVRIEFYDVVEIVTGVPNDLTECDPDGFATFDLSENTSVLLTGLNAADYDVTYHATQADADANVNPLLLSFENTVQFIQPIFVRIYNNVTECSGSKTFNLVVQDLSPEFTLTSDFSLCEGTSGTITVTPSNFNVADVTFTWTLDGATTLPDTGSSITVSDEGYYEVTINNNGCSVTDGTAVLVVPIPVAVAPLSSTNCESYVLPVLAEGNYFTATGGTGTQLAPGSLITQTQTIFVYAQSGTTPNCTDEESFVVIIIPALQASVNGSCEGSNYVMEVLPIESSFDPATVSYAWALASAPGTVLGTGQTLTVTEAGSYIVTVTTAGAIACSETFEFTANGTTCMIPKGISPNGDGK</sequence>
<dbReference type="InterPro" id="IPR036179">
    <property type="entry name" value="Ig-like_dom_sf"/>
</dbReference>